<gene>
    <name evidence="2" type="ORF">EXIGLDRAFT_265772</name>
</gene>
<evidence type="ECO:0000313" key="3">
    <source>
        <dbReference type="Proteomes" id="UP000077266"/>
    </source>
</evidence>
<sequence length="141" mass="15225">MACSPPNTLSLDCGLWVIAIRVLEEGQLRTTGRTFWTLRILPASGVYILYATAANGLECSLRCSPARRTREPGPRDSLSPVTTSEGSTSLSNIIYSACILSNFRTTSTRVPMLKSQSISSKSADDGSAHSTARTYTRPSHV</sequence>
<organism evidence="2 3">
    <name type="scientific">Exidia glandulosa HHB12029</name>
    <dbReference type="NCBI Taxonomy" id="1314781"/>
    <lineage>
        <taxon>Eukaryota</taxon>
        <taxon>Fungi</taxon>
        <taxon>Dikarya</taxon>
        <taxon>Basidiomycota</taxon>
        <taxon>Agaricomycotina</taxon>
        <taxon>Agaricomycetes</taxon>
        <taxon>Auriculariales</taxon>
        <taxon>Exidiaceae</taxon>
        <taxon>Exidia</taxon>
    </lineage>
</organism>
<feature type="compositionally biased region" description="Polar residues" evidence="1">
    <location>
        <begin position="128"/>
        <end position="141"/>
    </location>
</feature>
<proteinExistence type="predicted"/>
<feature type="region of interest" description="Disordered" evidence="1">
    <location>
        <begin position="117"/>
        <end position="141"/>
    </location>
</feature>
<name>A0A165M9K0_EXIGL</name>
<accession>A0A165M9K0</accession>
<protein>
    <submittedName>
        <fullName evidence="2">Uncharacterized protein</fullName>
    </submittedName>
</protein>
<evidence type="ECO:0000256" key="1">
    <source>
        <dbReference type="SAM" id="MobiDB-lite"/>
    </source>
</evidence>
<dbReference type="InParanoid" id="A0A165M9K0"/>
<dbReference type="AlphaFoldDB" id="A0A165M9K0"/>
<feature type="region of interest" description="Disordered" evidence="1">
    <location>
        <begin position="66"/>
        <end position="87"/>
    </location>
</feature>
<evidence type="ECO:0000313" key="2">
    <source>
        <dbReference type="EMBL" id="KZV98953.1"/>
    </source>
</evidence>
<dbReference type="Proteomes" id="UP000077266">
    <property type="component" value="Unassembled WGS sequence"/>
</dbReference>
<reference evidence="2 3" key="1">
    <citation type="journal article" date="2016" name="Mol. Biol. Evol.">
        <title>Comparative Genomics of Early-Diverging Mushroom-Forming Fungi Provides Insights into the Origins of Lignocellulose Decay Capabilities.</title>
        <authorList>
            <person name="Nagy L.G."/>
            <person name="Riley R."/>
            <person name="Tritt A."/>
            <person name="Adam C."/>
            <person name="Daum C."/>
            <person name="Floudas D."/>
            <person name="Sun H."/>
            <person name="Yadav J.S."/>
            <person name="Pangilinan J."/>
            <person name="Larsson K.H."/>
            <person name="Matsuura K."/>
            <person name="Barry K."/>
            <person name="Labutti K."/>
            <person name="Kuo R."/>
            <person name="Ohm R.A."/>
            <person name="Bhattacharya S.S."/>
            <person name="Shirouzu T."/>
            <person name="Yoshinaga Y."/>
            <person name="Martin F.M."/>
            <person name="Grigoriev I.V."/>
            <person name="Hibbett D.S."/>
        </authorList>
    </citation>
    <scope>NUCLEOTIDE SEQUENCE [LARGE SCALE GENOMIC DNA]</scope>
    <source>
        <strain evidence="2 3">HHB12029</strain>
    </source>
</reference>
<dbReference type="EMBL" id="KV425913">
    <property type="protein sequence ID" value="KZV98953.1"/>
    <property type="molecule type" value="Genomic_DNA"/>
</dbReference>
<keyword evidence="3" id="KW-1185">Reference proteome</keyword>